<name>A0ABT4U4G7_9ACTN</name>
<keyword evidence="7" id="KW-1185">Reference proteome</keyword>
<dbReference type="Pfam" id="PF00440">
    <property type="entry name" value="TetR_N"/>
    <property type="match status" value="1"/>
</dbReference>
<dbReference type="PANTHER" id="PTHR30055">
    <property type="entry name" value="HTH-TYPE TRANSCRIPTIONAL REGULATOR RUTR"/>
    <property type="match status" value="1"/>
</dbReference>
<dbReference type="InterPro" id="IPR001647">
    <property type="entry name" value="HTH_TetR"/>
</dbReference>
<keyword evidence="3" id="KW-0804">Transcription</keyword>
<dbReference type="InterPro" id="IPR009057">
    <property type="entry name" value="Homeodomain-like_sf"/>
</dbReference>
<sequence length="83" mass="9519">MDTSPPDRRPRQRLSEEQRRKQIMEAAVQEVVERGYEGASLTRIAKRAGVAKGLVWHYFTDKDDLMESTAKQTMQAIQAQIVD</sequence>
<proteinExistence type="predicted"/>
<keyword evidence="1" id="KW-0805">Transcription regulation</keyword>
<feature type="DNA-binding region" description="H-T-H motif" evidence="4">
    <location>
        <begin position="40"/>
        <end position="59"/>
    </location>
</feature>
<dbReference type="Gene3D" id="1.10.357.10">
    <property type="entry name" value="Tetracycline Repressor, domain 2"/>
    <property type="match status" value="1"/>
</dbReference>
<reference evidence="6 7" key="1">
    <citation type="submission" date="2023-01" db="EMBL/GenBank/DDBJ databases">
        <title>Draft genome sequence of Nocardiopsis sp. RSe5-2 isolated from halophytes.</title>
        <authorList>
            <person name="Duangmal K."/>
            <person name="Chantavorakit T."/>
        </authorList>
    </citation>
    <scope>NUCLEOTIDE SEQUENCE [LARGE SCALE GENOMIC DNA]</scope>
    <source>
        <strain evidence="6 7">RSe5-2</strain>
    </source>
</reference>
<gene>
    <name evidence="6" type="ORF">O4J56_11920</name>
</gene>
<organism evidence="6 7">
    <name type="scientific">Nocardiopsis endophytica</name>
    <dbReference type="NCBI Taxonomy" id="3018445"/>
    <lineage>
        <taxon>Bacteria</taxon>
        <taxon>Bacillati</taxon>
        <taxon>Actinomycetota</taxon>
        <taxon>Actinomycetes</taxon>
        <taxon>Streptosporangiales</taxon>
        <taxon>Nocardiopsidaceae</taxon>
        <taxon>Nocardiopsis</taxon>
    </lineage>
</organism>
<evidence type="ECO:0000313" key="7">
    <source>
        <dbReference type="Proteomes" id="UP001527866"/>
    </source>
</evidence>
<dbReference type="InterPro" id="IPR050109">
    <property type="entry name" value="HTH-type_TetR-like_transc_reg"/>
</dbReference>
<evidence type="ECO:0000256" key="3">
    <source>
        <dbReference type="ARBA" id="ARBA00023163"/>
    </source>
</evidence>
<evidence type="ECO:0000256" key="2">
    <source>
        <dbReference type="ARBA" id="ARBA00023125"/>
    </source>
</evidence>
<dbReference type="EMBL" id="JAQFWQ010000028">
    <property type="protein sequence ID" value="MDA2811340.1"/>
    <property type="molecule type" value="Genomic_DNA"/>
</dbReference>
<evidence type="ECO:0000259" key="5">
    <source>
        <dbReference type="PROSITE" id="PS50977"/>
    </source>
</evidence>
<dbReference type="Proteomes" id="UP001527866">
    <property type="component" value="Unassembled WGS sequence"/>
</dbReference>
<dbReference type="PRINTS" id="PR00455">
    <property type="entry name" value="HTHTETR"/>
</dbReference>
<evidence type="ECO:0000256" key="1">
    <source>
        <dbReference type="ARBA" id="ARBA00023015"/>
    </source>
</evidence>
<protein>
    <submittedName>
        <fullName evidence="6">Helix-turn-helix domain containing protein</fullName>
    </submittedName>
</protein>
<feature type="domain" description="HTH tetR-type" evidence="5">
    <location>
        <begin position="17"/>
        <end position="77"/>
    </location>
</feature>
<accession>A0ABT4U4G7</accession>
<evidence type="ECO:0000313" key="6">
    <source>
        <dbReference type="EMBL" id="MDA2811340.1"/>
    </source>
</evidence>
<dbReference type="PANTHER" id="PTHR30055:SF234">
    <property type="entry name" value="HTH-TYPE TRANSCRIPTIONAL REGULATOR BETI"/>
    <property type="match status" value="1"/>
</dbReference>
<dbReference type="RefSeq" id="WP_270685796.1">
    <property type="nucleotide sequence ID" value="NZ_JAQFWQ010000028.1"/>
</dbReference>
<dbReference type="PROSITE" id="PS50977">
    <property type="entry name" value="HTH_TETR_2"/>
    <property type="match status" value="1"/>
</dbReference>
<dbReference type="SUPFAM" id="SSF46689">
    <property type="entry name" value="Homeodomain-like"/>
    <property type="match status" value="1"/>
</dbReference>
<comment type="caution">
    <text evidence="6">The sequence shown here is derived from an EMBL/GenBank/DDBJ whole genome shotgun (WGS) entry which is preliminary data.</text>
</comment>
<keyword evidence="2 4" id="KW-0238">DNA-binding</keyword>
<evidence type="ECO:0000256" key="4">
    <source>
        <dbReference type="PROSITE-ProRule" id="PRU00335"/>
    </source>
</evidence>